<comment type="caution">
    <text evidence="2">The sequence shown here is derived from an EMBL/GenBank/DDBJ whole genome shotgun (WGS) entry which is preliminary data.</text>
</comment>
<dbReference type="EMBL" id="PKUS01000025">
    <property type="protein sequence ID" value="PLW67724.1"/>
    <property type="molecule type" value="Genomic_DNA"/>
</dbReference>
<gene>
    <name evidence="2" type="ORF">C0039_15800</name>
</gene>
<accession>A0A2N5WZR6</accession>
<organism evidence="2 3">
    <name type="scientific">Pseudohalioglobus lutimaris</name>
    <dbReference type="NCBI Taxonomy" id="1737061"/>
    <lineage>
        <taxon>Bacteria</taxon>
        <taxon>Pseudomonadati</taxon>
        <taxon>Pseudomonadota</taxon>
        <taxon>Gammaproteobacteria</taxon>
        <taxon>Cellvibrionales</taxon>
        <taxon>Halieaceae</taxon>
        <taxon>Pseudohalioglobus</taxon>
    </lineage>
</organism>
<dbReference type="Pfam" id="PF01494">
    <property type="entry name" value="FAD_binding_3"/>
    <property type="match status" value="1"/>
</dbReference>
<dbReference type="InterPro" id="IPR050816">
    <property type="entry name" value="Flavin-dep_Halogenase_NPB"/>
</dbReference>
<dbReference type="Gene3D" id="3.50.50.60">
    <property type="entry name" value="FAD/NAD(P)-binding domain"/>
    <property type="match status" value="1"/>
</dbReference>
<keyword evidence="3" id="KW-1185">Reference proteome</keyword>
<reference evidence="2 3" key="1">
    <citation type="submission" date="2018-01" db="EMBL/GenBank/DDBJ databases">
        <title>The draft genome sequence of Halioglobus lutimaris HF004.</title>
        <authorList>
            <person name="Du Z.-J."/>
            <person name="Shi M.-J."/>
        </authorList>
    </citation>
    <scope>NUCLEOTIDE SEQUENCE [LARGE SCALE GENOMIC DNA]</scope>
    <source>
        <strain evidence="2 3">HF004</strain>
    </source>
</reference>
<dbReference type="SUPFAM" id="SSF51905">
    <property type="entry name" value="FAD/NAD(P)-binding domain"/>
    <property type="match status" value="1"/>
</dbReference>
<dbReference type="PANTHER" id="PTHR43747:SF1">
    <property type="entry name" value="SLR1998 PROTEIN"/>
    <property type="match status" value="1"/>
</dbReference>
<protein>
    <submittedName>
        <fullName evidence="2">FAD-dependent oxidoreductase</fullName>
    </submittedName>
</protein>
<evidence type="ECO:0000259" key="1">
    <source>
        <dbReference type="Pfam" id="PF01494"/>
    </source>
</evidence>
<dbReference type="PANTHER" id="PTHR43747">
    <property type="entry name" value="FAD-BINDING PROTEIN"/>
    <property type="match status" value="1"/>
</dbReference>
<name>A0A2N5WZR6_9GAMM</name>
<evidence type="ECO:0000313" key="2">
    <source>
        <dbReference type="EMBL" id="PLW67724.1"/>
    </source>
</evidence>
<feature type="domain" description="FAD-binding" evidence="1">
    <location>
        <begin position="13"/>
        <end position="340"/>
    </location>
</feature>
<sequence>MSGTSQQTPSERFDVLIIGAGPSGSVAAALLVARGYRVLVLERETFPRFSIGESLLPQCMEFLSEAGMSDAVNSAGFQVKNGAMFQRRGQFSKFDFNDKFSPGPGETYQVPRADFDKLLADEAAHAGADIRYQHQITAVSLDQPEPTVQCQRPDGTQQTFTARFLLDASGFGRVLPRLLGLESPSDFPVRSSLFCHVEDRITSTAFDREKILISVHPRFQGVWYWLIPFSNGRSSLGVVIDPELLKNYEGQPHQKLQTLVGEDPVLAEILKDAEWDTPVRNITGYSANVSELASNQYALLGNAGEFLDPVFSSGVTIAMKSASLASAALHRQLSGENVDWQTDYALPLQQGVDTFREFVTAWYDGRFQDIIFYQQQSPEIRAMISAILAGYAWDRNNPYVKSPGRRLNALWDYCRSTTKSA</sequence>
<dbReference type="AlphaFoldDB" id="A0A2N5WZR6"/>
<dbReference type="Proteomes" id="UP000235005">
    <property type="component" value="Unassembled WGS sequence"/>
</dbReference>
<dbReference type="InterPro" id="IPR002938">
    <property type="entry name" value="FAD-bd"/>
</dbReference>
<dbReference type="GO" id="GO:0071949">
    <property type="term" value="F:FAD binding"/>
    <property type="evidence" value="ECO:0007669"/>
    <property type="project" value="InterPro"/>
</dbReference>
<evidence type="ECO:0000313" key="3">
    <source>
        <dbReference type="Proteomes" id="UP000235005"/>
    </source>
</evidence>
<dbReference type="InterPro" id="IPR036188">
    <property type="entry name" value="FAD/NAD-bd_sf"/>
</dbReference>
<proteinExistence type="predicted"/>
<dbReference type="OrthoDB" id="103324at2"/>